<reference evidence="2 3" key="1">
    <citation type="journal article" date="2016" name="Nat. Commun.">
        <title>Thousands of microbial genomes shed light on interconnected biogeochemical processes in an aquifer system.</title>
        <authorList>
            <person name="Anantharaman K."/>
            <person name="Brown C.T."/>
            <person name="Hug L.A."/>
            <person name="Sharon I."/>
            <person name="Castelle C.J."/>
            <person name="Probst A.J."/>
            <person name="Thomas B.C."/>
            <person name="Singh A."/>
            <person name="Wilkins M.J."/>
            <person name="Karaoz U."/>
            <person name="Brodie E.L."/>
            <person name="Williams K.H."/>
            <person name="Hubbard S.S."/>
            <person name="Banfield J.F."/>
        </authorList>
    </citation>
    <scope>NUCLEOTIDE SEQUENCE [LARGE SCALE GENOMIC DNA]</scope>
</reference>
<dbReference type="EMBL" id="MHLA01000014">
    <property type="protein sequence ID" value="OGY99648.1"/>
    <property type="molecule type" value="Genomic_DNA"/>
</dbReference>
<comment type="caution">
    <text evidence="2">The sequence shown here is derived from an EMBL/GenBank/DDBJ whole genome shotgun (WGS) entry which is preliminary data.</text>
</comment>
<organism evidence="2 3">
    <name type="scientific">Candidatus Liptonbacteria bacterium RIFCSPLOWO2_01_FULL_52_25</name>
    <dbReference type="NCBI Taxonomy" id="1798650"/>
    <lineage>
        <taxon>Bacteria</taxon>
        <taxon>Candidatus Liptoniibacteriota</taxon>
    </lineage>
</organism>
<proteinExistence type="predicted"/>
<keyword evidence="1" id="KW-1133">Transmembrane helix</keyword>
<gene>
    <name evidence="2" type="ORF">A2945_03315</name>
</gene>
<dbReference type="Proteomes" id="UP000178880">
    <property type="component" value="Unassembled WGS sequence"/>
</dbReference>
<evidence type="ECO:0000313" key="2">
    <source>
        <dbReference type="EMBL" id="OGY99648.1"/>
    </source>
</evidence>
<evidence type="ECO:0000256" key="1">
    <source>
        <dbReference type="SAM" id="Phobius"/>
    </source>
</evidence>
<name>A0A1G2CE27_9BACT</name>
<protein>
    <submittedName>
        <fullName evidence="2">Uncharacterized protein</fullName>
    </submittedName>
</protein>
<feature type="transmembrane region" description="Helical" evidence="1">
    <location>
        <begin position="276"/>
        <end position="295"/>
    </location>
</feature>
<evidence type="ECO:0000313" key="3">
    <source>
        <dbReference type="Proteomes" id="UP000178880"/>
    </source>
</evidence>
<sequence length="301" mass="33412">MRTDYLYSWFLVFIFVVLGVTAAPQAEAAFGISPPFVNAGNLVAGSKYTQVVYLVQDQPDKDLKMKANLAVPEAIRSWIRVDRGAEFVIPKGTRQFPVEITVEVPKNTGLGRYSGNLTFVNIPDEAGQVTIALGANVAINLTVGTGIFEKFSVPVVKPLDIEEGWNPKVYVKFNNEGNVSESFDGATFELYDRFGGIRLAHIQKNSDFPETPAFTIKEYTVEFPTDFHLGLGQYWGDVTFYQGERAVAHERTVFSVLPAGSLATPVRWDEYFKGNAAYAAAAFVIVLLAIARLIVRRRRKK</sequence>
<keyword evidence="1" id="KW-0812">Transmembrane</keyword>
<dbReference type="AlphaFoldDB" id="A0A1G2CE27"/>
<dbReference type="STRING" id="1798650.A2945_03315"/>
<keyword evidence="1" id="KW-0472">Membrane</keyword>
<accession>A0A1G2CE27</accession>